<dbReference type="AlphaFoldDB" id="A0A2P5I3C5"/>
<gene>
    <name evidence="4" type="ORF">DHEL01_v204605</name>
</gene>
<feature type="region of interest" description="Disordered" evidence="1">
    <location>
        <begin position="385"/>
        <end position="412"/>
    </location>
</feature>
<feature type="region of interest" description="Disordered" evidence="1">
    <location>
        <begin position="235"/>
        <end position="271"/>
    </location>
</feature>
<dbReference type="EMBL" id="MAVT02000310">
    <property type="protein sequence ID" value="POS77006.1"/>
    <property type="molecule type" value="Genomic_DNA"/>
</dbReference>
<feature type="domain" description="SAC" evidence="2">
    <location>
        <begin position="292"/>
        <end position="667"/>
    </location>
</feature>
<feature type="compositionally biased region" description="Basic and acidic residues" evidence="1">
    <location>
        <begin position="164"/>
        <end position="179"/>
    </location>
</feature>
<feature type="compositionally biased region" description="Acidic residues" evidence="1">
    <location>
        <begin position="144"/>
        <end position="158"/>
    </location>
</feature>
<reference evidence="4" key="1">
    <citation type="submission" date="2017-09" db="EMBL/GenBank/DDBJ databases">
        <title>Polyketide synthases of a Diaporthe helianthi virulent isolate.</title>
        <authorList>
            <person name="Baroncelli R."/>
        </authorList>
    </citation>
    <scope>NUCLEOTIDE SEQUENCE [LARGE SCALE GENOMIC DNA]</scope>
    <source>
        <strain evidence="4">7/96</strain>
    </source>
</reference>
<dbReference type="InterPro" id="IPR034753">
    <property type="entry name" value="hSac2"/>
</dbReference>
<evidence type="ECO:0000259" key="2">
    <source>
        <dbReference type="PROSITE" id="PS50275"/>
    </source>
</evidence>
<proteinExistence type="predicted"/>
<organism evidence="4 5">
    <name type="scientific">Diaporthe helianthi</name>
    <dbReference type="NCBI Taxonomy" id="158607"/>
    <lineage>
        <taxon>Eukaryota</taxon>
        <taxon>Fungi</taxon>
        <taxon>Dikarya</taxon>
        <taxon>Ascomycota</taxon>
        <taxon>Pezizomycotina</taxon>
        <taxon>Sordariomycetes</taxon>
        <taxon>Sordariomycetidae</taxon>
        <taxon>Diaporthales</taxon>
        <taxon>Diaporthaceae</taxon>
        <taxon>Diaporthe</taxon>
    </lineage>
</organism>
<dbReference type="GO" id="GO:0046856">
    <property type="term" value="P:phosphatidylinositol dephosphorylation"/>
    <property type="evidence" value="ECO:0007669"/>
    <property type="project" value="TreeGrafter"/>
</dbReference>
<feature type="domain" description="HSac2" evidence="3">
    <location>
        <begin position="739"/>
        <end position="901"/>
    </location>
</feature>
<dbReference type="GO" id="GO:0043812">
    <property type="term" value="F:phosphatidylinositol-4-phosphate phosphatase activity"/>
    <property type="evidence" value="ECO:0007669"/>
    <property type="project" value="TreeGrafter"/>
</dbReference>
<dbReference type="InParanoid" id="A0A2P5I3C5"/>
<evidence type="ECO:0000259" key="3">
    <source>
        <dbReference type="PROSITE" id="PS51791"/>
    </source>
</evidence>
<dbReference type="GO" id="GO:0005783">
    <property type="term" value="C:endoplasmic reticulum"/>
    <property type="evidence" value="ECO:0007669"/>
    <property type="project" value="TreeGrafter"/>
</dbReference>
<evidence type="ECO:0000256" key="1">
    <source>
        <dbReference type="SAM" id="MobiDB-lite"/>
    </source>
</evidence>
<protein>
    <submittedName>
        <fullName evidence="4">SacI domain-containing protein</fullName>
    </submittedName>
</protein>
<dbReference type="InterPro" id="IPR002013">
    <property type="entry name" value="SAC_dom"/>
</dbReference>
<dbReference type="PANTHER" id="PTHR45662">
    <property type="entry name" value="PHOSPHATIDYLINOSITIDE PHOSPHATASE SAC1"/>
    <property type="match status" value="1"/>
</dbReference>
<keyword evidence="5" id="KW-1185">Reference proteome</keyword>
<dbReference type="STRING" id="158607.A0A2P5I3C5"/>
<evidence type="ECO:0000313" key="4">
    <source>
        <dbReference type="EMBL" id="POS77006.1"/>
    </source>
</evidence>
<accession>A0A2P5I3C5</accession>
<feature type="compositionally biased region" description="Low complexity" evidence="1">
    <location>
        <begin position="392"/>
        <end position="404"/>
    </location>
</feature>
<dbReference type="OrthoDB" id="405996at2759"/>
<name>A0A2P5I3C5_DIAHE</name>
<comment type="caution">
    <text evidence="4">The sequence shown here is derived from an EMBL/GenBank/DDBJ whole genome shotgun (WGS) entry which is preliminary data.</text>
</comment>
<sequence length="1004" mass="110349">MPSLARKVIIAAAVDGLLIQPLATKKEHKPSSPVSLRYGDAAISFVSREGLPDLSKPNSSFEAFGIVGQAKANSDLLSIGLITVSRFSYLVSITRRKQVAVIRGHPVYVITEVALTPCSSYNDASEAVAKTAIQPGRKEAGESAGDDTDNDTEDDTDTDTASIKSDEVPTDDERPDTSDGSKPSATSVAKDVMTRRGSYGRFAQRWFSSSGWTLEQKRSMGLSQSEENVSNAVNKVADGNLPGDSNAPAASKEDTASSEAAGVPVEDAKEEQLAPPALLPKLLRSTQILFGSSQSYYFSYDYDITRSVSRQREATSLGEAPLYRRTDPMFFWNQNVIQPFIDAGIDSLALPLMKGFVGQRKFTVDSHPEQLDEYKGSVEMNDFATNWSTTGPDSEAAPPSSSDAKNAVKPRTSERQFDITVISRRSVKRAGLRYLRRGIDEEGWCANSVETEQILSPATVDTNSKIYSFLQVRGSIPVFFTQSPYSLKPSPVFQHSDDSNFHALKQHFDRLHQQYGSLQIANLVEKHGVEAPIGQKYQQGVERYNESGSKENAVPFEWFDFHDACRGMRFENVQKLIDTLQDPLDSFGSTVEEEGQIRAQQKGVIRTNCMDCLDRTNVCQSSFAKYMLDAQLKEQGYDMKAQVDQVNAWFNTLWADNGDAISKQYASTAAMKGDYTRTKKRNYRGALADAGLGLTRFFNGRSMVNDFFLQATIDFLLGNVTSLVFDEFEDNMMTKDPAVSIQRMRDQAIELCQTRVVEDAKEEFIGGWTFLSPAVTNSIMGTPLQEVVLLLTDTAVYLCRFDWKLDKVSSFDRVDLAHVQSIKSGTYVTSTSSATQTDESKNIGLVIVYKPGSNDYRRVNTRSLSSSKPTGQDFVPDEVQDTKAQGTAGTSPVQSRLTGLLGRKGGAAPPETKKIILKAPYSNSSLADRGGKVNASRMTEKQLVAAVAHEIERLASLNQPVSGTAEAKRGSIVEEGDIVSLAEAKKNVGIFETLGYNLKRLVWA</sequence>
<dbReference type="Pfam" id="PF02383">
    <property type="entry name" value="Syja_N"/>
    <property type="match status" value="1"/>
</dbReference>
<evidence type="ECO:0000313" key="5">
    <source>
        <dbReference type="Proteomes" id="UP000094444"/>
    </source>
</evidence>
<feature type="region of interest" description="Disordered" evidence="1">
    <location>
        <begin position="132"/>
        <end position="192"/>
    </location>
</feature>
<dbReference type="Proteomes" id="UP000094444">
    <property type="component" value="Unassembled WGS sequence"/>
</dbReference>
<dbReference type="PROSITE" id="PS51791">
    <property type="entry name" value="HSAC2"/>
    <property type="match status" value="1"/>
</dbReference>
<dbReference type="PANTHER" id="PTHR45662:SF7">
    <property type="entry name" value="SACI DOMAIN PROTEIN (AFU_ORTHOLOGUE AFUA_1G15890)"/>
    <property type="match status" value="1"/>
</dbReference>
<dbReference type="PROSITE" id="PS50275">
    <property type="entry name" value="SAC"/>
    <property type="match status" value="1"/>
</dbReference>
<dbReference type="InterPro" id="IPR022158">
    <property type="entry name" value="Inositol_phosphatase"/>
</dbReference>
<dbReference type="Pfam" id="PF12456">
    <property type="entry name" value="hSac2"/>
    <property type="match status" value="1"/>
</dbReference>